<protein>
    <recommendedName>
        <fullName evidence="2 6">Orotate phosphoribosyltransferase</fullName>
        <shortName evidence="6">OPRT</shortName>
        <shortName evidence="6">OPRTase</shortName>
        <ecNumber evidence="2 6">2.4.2.10</ecNumber>
    </recommendedName>
</protein>
<dbReference type="CDD" id="cd06223">
    <property type="entry name" value="PRTases_typeI"/>
    <property type="match status" value="1"/>
</dbReference>
<keyword evidence="5 6" id="KW-0665">Pyrimidine biosynthesis</keyword>
<evidence type="ECO:0000256" key="3">
    <source>
        <dbReference type="ARBA" id="ARBA00022676"/>
    </source>
</evidence>
<feature type="binding site" evidence="6">
    <location>
        <position position="104"/>
    </location>
    <ligand>
        <name>5-phospho-alpha-D-ribose 1-diphosphate</name>
        <dbReference type="ChEBI" id="CHEBI:58017"/>
        <note>ligand shared between dimeric partners</note>
    </ligand>
</feature>
<evidence type="ECO:0000259" key="7">
    <source>
        <dbReference type="Pfam" id="PF00156"/>
    </source>
</evidence>
<comment type="function">
    <text evidence="6">Catalyzes the transfer of a ribosyl phosphate group from 5-phosphoribose 1-diphosphate to orotate, leading to the formation of orotidine monophosphate (OMP).</text>
</comment>
<dbReference type="NCBIfam" id="TIGR00336">
    <property type="entry name" value="pyrE"/>
    <property type="match status" value="1"/>
</dbReference>
<dbReference type="EC" id="2.4.2.10" evidence="2 6"/>
<name>A0A7J3Y094_9CREN</name>
<evidence type="ECO:0000313" key="8">
    <source>
        <dbReference type="EMBL" id="HHP68414.1"/>
    </source>
</evidence>
<dbReference type="GO" id="GO:0019856">
    <property type="term" value="P:pyrimidine nucleobase biosynthetic process"/>
    <property type="evidence" value="ECO:0007669"/>
    <property type="project" value="TreeGrafter"/>
</dbReference>
<feature type="binding site" evidence="6">
    <location>
        <position position="98"/>
    </location>
    <ligand>
        <name>5-phospho-alpha-D-ribose 1-diphosphate</name>
        <dbReference type="ChEBI" id="CHEBI:58017"/>
        <note>ligand shared between dimeric partners</note>
    </ligand>
</feature>
<dbReference type="UniPathway" id="UPA00070">
    <property type="reaction ID" value="UER00119"/>
</dbReference>
<keyword evidence="4 6" id="KW-0808">Transferase</keyword>
<evidence type="ECO:0000256" key="4">
    <source>
        <dbReference type="ARBA" id="ARBA00022679"/>
    </source>
</evidence>
<evidence type="ECO:0000256" key="5">
    <source>
        <dbReference type="ARBA" id="ARBA00022975"/>
    </source>
</evidence>
<dbReference type="GO" id="GO:0000287">
    <property type="term" value="F:magnesium ion binding"/>
    <property type="evidence" value="ECO:0007669"/>
    <property type="project" value="UniProtKB-UniRule"/>
</dbReference>
<evidence type="ECO:0000256" key="1">
    <source>
        <dbReference type="ARBA" id="ARBA00004889"/>
    </source>
</evidence>
<accession>A0A7J3Y094</accession>
<dbReference type="GO" id="GO:0004588">
    <property type="term" value="F:orotate phosphoribosyltransferase activity"/>
    <property type="evidence" value="ECO:0007669"/>
    <property type="project" value="UniProtKB-UniRule"/>
</dbReference>
<feature type="binding site" evidence="6">
    <location>
        <position position="155"/>
    </location>
    <ligand>
        <name>orotate</name>
        <dbReference type="ChEBI" id="CHEBI:30839"/>
    </ligand>
</feature>
<feature type="binding site" evidence="6">
    <location>
        <position position="127"/>
    </location>
    <ligand>
        <name>orotate</name>
        <dbReference type="ChEBI" id="CHEBI:30839"/>
    </ligand>
</feature>
<dbReference type="Pfam" id="PF00156">
    <property type="entry name" value="Pribosyltran"/>
    <property type="match status" value="1"/>
</dbReference>
<comment type="pathway">
    <text evidence="1 6">Pyrimidine metabolism; UMP biosynthesis via de novo pathway; UMP from orotate: step 1/2.</text>
</comment>
<gene>
    <name evidence="6" type="primary">pyrE</name>
    <name evidence="8" type="ORF">ENM60_06525</name>
</gene>
<dbReference type="PANTHER" id="PTHR19278">
    <property type="entry name" value="OROTATE PHOSPHORIBOSYLTRANSFERASE"/>
    <property type="match status" value="1"/>
</dbReference>
<dbReference type="PANTHER" id="PTHR19278:SF9">
    <property type="entry name" value="URIDINE 5'-MONOPHOSPHATE SYNTHASE"/>
    <property type="match status" value="1"/>
</dbReference>
<comment type="subunit">
    <text evidence="6">Homodimer.</text>
</comment>
<feature type="domain" description="Phosphoribosyltransferase" evidence="7">
    <location>
        <begin position="67"/>
        <end position="159"/>
    </location>
</feature>
<comment type="cofactor">
    <cofactor evidence="6">
        <name>Mg(2+)</name>
        <dbReference type="ChEBI" id="CHEBI:18420"/>
    </cofactor>
</comment>
<dbReference type="InterPro" id="IPR000836">
    <property type="entry name" value="PRTase_dom"/>
</dbReference>
<keyword evidence="3 6" id="KW-0328">Glycosyltransferase</keyword>
<dbReference type="InterPro" id="IPR023031">
    <property type="entry name" value="OPRT"/>
</dbReference>
<feature type="binding site" evidence="6">
    <location>
        <position position="102"/>
    </location>
    <ligand>
        <name>5-phospho-alpha-D-ribose 1-diphosphate</name>
        <dbReference type="ChEBI" id="CHEBI:58017"/>
        <note>ligand shared between dimeric partners</note>
    </ligand>
</feature>
<dbReference type="Gene3D" id="3.40.50.2020">
    <property type="match status" value="1"/>
</dbReference>
<dbReference type="InterPro" id="IPR029057">
    <property type="entry name" value="PRTase-like"/>
</dbReference>
<keyword evidence="6" id="KW-0460">Magnesium</keyword>
<comment type="catalytic activity">
    <reaction evidence="6">
        <text>orotidine 5'-phosphate + diphosphate = orotate + 5-phospho-alpha-D-ribose 1-diphosphate</text>
        <dbReference type="Rhea" id="RHEA:10380"/>
        <dbReference type="ChEBI" id="CHEBI:30839"/>
        <dbReference type="ChEBI" id="CHEBI:33019"/>
        <dbReference type="ChEBI" id="CHEBI:57538"/>
        <dbReference type="ChEBI" id="CHEBI:58017"/>
        <dbReference type="EC" id="2.4.2.10"/>
    </reaction>
</comment>
<dbReference type="GO" id="GO:0044205">
    <property type="term" value="P:'de novo' UMP biosynthetic process"/>
    <property type="evidence" value="ECO:0007669"/>
    <property type="project" value="UniProtKB-UniRule"/>
</dbReference>
<feature type="binding site" description="in other chain" evidence="6">
    <location>
        <begin position="123"/>
        <end position="131"/>
    </location>
    <ligand>
        <name>5-phospho-alpha-D-ribose 1-diphosphate</name>
        <dbReference type="ChEBI" id="CHEBI:58017"/>
        <note>ligand shared between dimeric partners</note>
    </ligand>
</feature>
<feature type="binding site" description="in other chain" evidence="6">
    <location>
        <position position="99"/>
    </location>
    <ligand>
        <name>5-phospho-alpha-D-ribose 1-diphosphate</name>
        <dbReference type="ChEBI" id="CHEBI:58017"/>
        <note>ligand shared between dimeric partners</note>
    </ligand>
</feature>
<dbReference type="AlphaFoldDB" id="A0A7J3Y094"/>
<dbReference type="InterPro" id="IPR004467">
    <property type="entry name" value="Or_phspho_trans_dom"/>
</dbReference>
<proteinExistence type="inferred from homology"/>
<dbReference type="SUPFAM" id="SSF53271">
    <property type="entry name" value="PRTase-like"/>
    <property type="match status" value="1"/>
</dbReference>
<evidence type="ECO:0000256" key="6">
    <source>
        <dbReference type="HAMAP-Rule" id="MF_01208"/>
    </source>
</evidence>
<reference evidence="8" key="1">
    <citation type="journal article" date="2020" name="mSystems">
        <title>Genome- and Community-Level Interaction Insights into Carbon Utilization and Element Cycling Functions of Hydrothermarchaeota in Hydrothermal Sediment.</title>
        <authorList>
            <person name="Zhou Z."/>
            <person name="Liu Y."/>
            <person name="Xu W."/>
            <person name="Pan J."/>
            <person name="Luo Z.H."/>
            <person name="Li M."/>
        </authorList>
    </citation>
    <scope>NUCLEOTIDE SEQUENCE [LARGE SCALE GENOMIC DNA]</scope>
    <source>
        <strain evidence="8">SpSt-110</strain>
    </source>
</reference>
<dbReference type="HAMAP" id="MF_01208">
    <property type="entry name" value="PyrE"/>
    <property type="match status" value="1"/>
</dbReference>
<dbReference type="EMBL" id="DRYK01000084">
    <property type="protein sequence ID" value="HHP68414.1"/>
    <property type="molecule type" value="Genomic_DNA"/>
</dbReference>
<comment type="similarity">
    <text evidence="6">Belongs to the purine/pyrimidine phosphoribosyltransferase family. PyrE subfamily.</text>
</comment>
<comment type="caution">
    <text evidence="8">The sequence shown here is derived from an EMBL/GenBank/DDBJ whole genome shotgun (WGS) entry which is preliminary data.</text>
</comment>
<sequence length="210" mass="22766">MKPTGVVEVAVEEVVLGLYRAGLLRFGEFKLSSGVLSPFYIDLRSLPSHPGLYRVVVEEMARVASGIDHDVVMGVESSGIIHAAFLSCLTGKPVGYVRKRGKDHGLRKRVEGVVNGRRVLVVDDVSTTGSSILDAVEVLRVEGAVVEDALVIIDRGEGAGRLLGEHGVRLHRVLDARAVFSILEAKGLLENGVSARIREYYIKRGFEPPI</sequence>
<evidence type="ECO:0000256" key="2">
    <source>
        <dbReference type="ARBA" id="ARBA00011971"/>
    </source>
</evidence>
<organism evidence="8">
    <name type="scientific">Thermogladius calderae</name>
    <dbReference type="NCBI Taxonomy" id="1200300"/>
    <lineage>
        <taxon>Archaea</taxon>
        <taxon>Thermoproteota</taxon>
        <taxon>Thermoprotei</taxon>
        <taxon>Desulfurococcales</taxon>
        <taxon>Desulfurococcaceae</taxon>
        <taxon>Thermogladius</taxon>
    </lineage>
</organism>